<dbReference type="GO" id="GO:0016776">
    <property type="term" value="F:phosphotransferase activity, phosphate group as acceptor"/>
    <property type="evidence" value="ECO:0007669"/>
    <property type="project" value="InterPro"/>
</dbReference>
<proteinExistence type="predicted"/>
<evidence type="ECO:0000256" key="1">
    <source>
        <dbReference type="SAM" id="MobiDB-lite"/>
    </source>
</evidence>
<evidence type="ECO:0000259" key="2">
    <source>
        <dbReference type="Pfam" id="PF03976"/>
    </source>
</evidence>
<feature type="domain" description="Polyphosphate kinase-2-related" evidence="2">
    <location>
        <begin position="72"/>
        <end position="288"/>
    </location>
</feature>
<dbReference type="RefSeq" id="WP_102238145.1">
    <property type="nucleotide sequence ID" value="NZ_PNHK01000001.1"/>
</dbReference>
<evidence type="ECO:0000313" key="3">
    <source>
        <dbReference type="EMBL" id="PMD06500.1"/>
    </source>
</evidence>
<dbReference type="NCBIfam" id="TIGR03709">
    <property type="entry name" value="PPK2_rel_1"/>
    <property type="match status" value="1"/>
</dbReference>
<dbReference type="InterPro" id="IPR022300">
    <property type="entry name" value="PPK2-rel_1"/>
</dbReference>
<dbReference type="SUPFAM" id="SSF52540">
    <property type="entry name" value="P-loop containing nucleoside triphosphate hydrolases"/>
    <property type="match status" value="1"/>
</dbReference>
<feature type="region of interest" description="Disordered" evidence="1">
    <location>
        <begin position="47"/>
        <end position="71"/>
    </location>
</feature>
<dbReference type="Pfam" id="PF03976">
    <property type="entry name" value="PPK2"/>
    <property type="match status" value="1"/>
</dbReference>
<dbReference type="InterPro" id="IPR022488">
    <property type="entry name" value="PPK2-related"/>
</dbReference>
<evidence type="ECO:0000313" key="4">
    <source>
        <dbReference type="Proteomes" id="UP000235598"/>
    </source>
</evidence>
<name>A0A2N6VQU7_9MICO</name>
<dbReference type="PANTHER" id="PTHR34383:SF3">
    <property type="entry name" value="POLYPHOSPHATE:AMP PHOSPHOTRANSFERASE"/>
    <property type="match status" value="1"/>
</dbReference>
<dbReference type="GO" id="GO:0006797">
    <property type="term" value="P:polyphosphate metabolic process"/>
    <property type="evidence" value="ECO:0007669"/>
    <property type="project" value="InterPro"/>
</dbReference>
<dbReference type="InterPro" id="IPR027417">
    <property type="entry name" value="P-loop_NTPase"/>
</dbReference>
<keyword evidence="3" id="KW-0808">Transferase</keyword>
<protein>
    <submittedName>
        <fullName evidence="3">Phosphate--nucleotide phosphotransferase</fullName>
    </submittedName>
</protein>
<dbReference type="OrthoDB" id="9775224at2"/>
<accession>A0A2N6VQU7</accession>
<sequence length="319" mass="36165">MKLNDGPIVEPAHSVEPALSPKLADEVDQASPAELVQMLRWKRGASFDSVDPTAKPGFSGNKDQGKTARGADSEVLNDLQERLYANAKTGNERSLLIVIQGRDTAGKGGIVNHVAGVLSPHGVAIASFGVPTEEEKQHHFLWRIKKKLPAHGQIGVFDRSHYEDVLAVRMHNLAPESVWRGRYEEIRQFEQDLVKSGTAVVKIMLTVSQEEQYERLSKRLSREDKLWKYSPGDVDDRLRWYDYSQAFSDVMDETDSNDTPWYVVPADRKWYARWAVTRIMIHHLLGMNVAWPPPEFDVETERARLEEAREINPAEPQDA</sequence>
<comment type="caution">
    <text evidence="3">The sequence shown here is derived from an EMBL/GenBank/DDBJ whole genome shotgun (WGS) entry which is preliminary data.</text>
</comment>
<gene>
    <name evidence="3" type="ORF">CJ199_03825</name>
</gene>
<dbReference type="Proteomes" id="UP000235598">
    <property type="component" value="Unassembled WGS sequence"/>
</dbReference>
<reference evidence="3 4" key="1">
    <citation type="submission" date="2017-09" db="EMBL/GenBank/DDBJ databases">
        <title>Bacterial strain isolated from the female urinary microbiota.</title>
        <authorList>
            <person name="Thomas-White K."/>
            <person name="Kumar N."/>
            <person name="Forster S."/>
            <person name="Putonti C."/>
            <person name="Lawley T."/>
            <person name="Wolfe A.J."/>
        </authorList>
    </citation>
    <scope>NUCLEOTIDE SEQUENCE [LARGE SCALE GENOMIC DNA]</scope>
    <source>
        <strain evidence="3 4">UMB1301</strain>
    </source>
</reference>
<dbReference type="AlphaFoldDB" id="A0A2N6VQU7"/>
<dbReference type="PANTHER" id="PTHR34383">
    <property type="entry name" value="POLYPHOSPHATE:AMP PHOSPHOTRANSFERASE-RELATED"/>
    <property type="match status" value="1"/>
</dbReference>
<organism evidence="3 4">
    <name type="scientific">Brevibacterium paucivorans</name>
    <dbReference type="NCBI Taxonomy" id="170994"/>
    <lineage>
        <taxon>Bacteria</taxon>
        <taxon>Bacillati</taxon>
        <taxon>Actinomycetota</taxon>
        <taxon>Actinomycetes</taxon>
        <taxon>Micrococcales</taxon>
        <taxon>Brevibacteriaceae</taxon>
        <taxon>Brevibacterium</taxon>
    </lineage>
</organism>
<dbReference type="Gene3D" id="3.40.50.300">
    <property type="entry name" value="P-loop containing nucleotide triphosphate hydrolases"/>
    <property type="match status" value="1"/>
</dbReference>
<dbReference type="EMBL" id="PNHK01000001">
    <property type="protein sequence ID" value="PMD06500.1"/>
    <property type="molecule type" value="Genomic_DNA"/>
</dbReference>